<dbReference type="Pfam" id="PF02441">
    <property type="entry name" value="Flavoprotein"/>
    <property type="match status" value="1"/>
</dbReference>
<organism evidence="2 3">
    <name type="scientific">Faecousia intestinalis</name>
    <dbReference type="NCBI Taxonomy" id="3133167"/>
    <lineage>
        <taxon>Bacteria</taxon>
        <taxon>Bacillati</taxon>
        <taxon>Bacillota</taxon>
        <taxon>Clostridia</taxon>
        <taxon>Eubacteriales</taxon>
        <taxon>Oscillospiraceae</taxon>
        <taxon>Faecousia</taxon>
    </lineage>
</organism>
<dbReference type="Proteomes" id="UP001491552">
    <property type="component" value="Unassembled WGS sequence"/>
</dbReference>
<keyword evidence="3" id="KW-1185">Reference proteome</keyword>
<dbReference type="RefSeq" id="WP_349136017.1">
    <property type="nucleotide sequence ID" value="NZ_JBBMFF010000224.1"/>
</dbReference>
<dbReference type="Gene3D" id="3.40.50.1950">
    <property type="entry name" value="Flavin prenyltransferase-like"/>
    <property type="match status" value="1"/>
</dbReference>
<feature type="domain" description="Flavoprotein" evidence="1">
    <location>
        <begin position="5"/>
        <end position="156"/>
    </location>
</feature>
<dbReference type="InterPro" id="IPR036551">
    <property type="entry name" value="Flavin_trans-like"/>
</dbReference>
<accession>A0ABV1G7C0</accession>
<evidence type="ECO:0000313" key="3">
    <source>
        <dbReference type="Proteomes" id="UP001491552"/>
    </source>
</evidence>
<evidence type="ECO:0000259" key="1">
    <source>
        <dbReference type="Pfam" id="PF02441"/>
    </source>
</evidence>
<proteinExistence type="predicted"/>
<comment type="caution">
    <text evidence="2">The sequence shown here is derived from an EMBL/GenBank/DDBJ whole genome shotgun (WGS) entry which is preliminary data.</text>
</comment>
<dbReference type="InterPro" id="IPR003382">
    <property type="entry name" value="Flavoprotein"/>
</dbReference>
<dbReference type="SUPFAM" id="SSF52507">
    <property type="entry name" value="Homo-oligomeric flavin-containing Cys decarboxylases, HFCD"/>
    <property type="match status" value="1"/>
</dbReference>
<evidence type="ECO:0000313" key="2">
    <source>
        <dbReference type="EMBL" id="MEQ2511317.1"/>
    </source>
</evidence>
<gene>
    <name evidence="2" type="ORF">WMO66_08670</name>
</gene>
<reference evidence="2 3" key="1">
    <citation type="submission" date="2024-03" db="EMBL/GenBank/DDBJ databases">
        <title>Human intestinal bacterial collection.</title>
        <authorList>
            <person name="Pauvert C."/>
            <person name="Hitch T.C.A."/>
            <person name="Clavel T."/>
        </authorList>
    </citation>
    <scope>NUCLEOTIDE SEQUENCE [LARGE SCALE GENOMIC DNA]</scope>
    <source>
        <strain evidence="2 3">CLA-AA-H192</strain>
    </source>
</reference>
<name>A0ABV1G7C0_9FIRM</name>
<protein>
    <submittedName>
        <fullName evidence="2">Dipicolinate synthase subunit B</fullName>
    </submittedName>
</protein>
<dbReference type="NCBIfam" id="NF006161">
    <property type="entry name" value="PRK08305.1"/>
    <property type="match status" value="1"/>
</dbReference>
<dbReference type="EMBL" id="JBBMFF010000224">
    <property type="protein sequence ID" value="MEQ2511317.1"/>
    <property type="molecule type" value="Genomic_DNA"/>
</dbReference>
<sequence>MRPTVGFALCGSFCTFRKAIDALRALTAQYTVVPIFSDAAWETDTRFGASADFRAEVTALCGTEPLHTLAQVEPLGPKRLLDLLIVAPCTGNTLGKLANGIADSPVSFACKAHLRNGRPVLLAVSTNDGLSGSAANLGALLARRHFYFVPFGQDSPTGKPASLVAHFSLLPEAAEAALRGEQLQPLLV</sequence>